<dbReference type="GO" id="GO:0016787">
    <property type="term" value="F:hydrolase activity"/>
    <property type="evidence" value="ECO:0007669"/>
    <property type="project" value="UniProtKB-KW"/>
</dbReference>
<evidence type="ECO:0000259" key="3">
    <source>
        <dbReference type="SMART" id="SM01027"/>
    </source>
</evidence>
<dbReference type="InterPro" id="IPR036866">
    <property type="entry name" value="RibonucZ/Hydroxyglut_hydro"/>
</dbReference>
<feature type="non-terminal residue" evidence="4">
    <location>
        <position position="423"/>
    </location>
</feature>
<dbReference type="Gene3D" id="3.40.50.10890">
    <property type="match status" value="1"/>
</dbReference>
<sequence length="423" mass="46662">MPVKLKLLGAAKEVGRAGLLLNIEGDQVLLDYGVSLRGNEPEFPLPVHPRSLQVCALSHAHLDHSGALPLLYVSAKPPLLTTPLSLSLAELLIRDFMKLSKYYIPYELEELEKMKEHAVPLVYNEVYEAGDLTFNMVDAGHIPGSSMVVLETPSLTLVYTGDYALHDTCLLRRGDTGAISKADILIMETTYAEFDHPPRDIVEKEFISSLEEVLSAGGTVLVPAFAVGRAQEILCVLAKHGVSYPVYVDGMARRANELIAESIDLLRDPALFEKALEMVQCVEDWDDRRRALSSPSVIVTPAGMLKGGPSEYYMEKLMDDPRNAVFIVSFAIPETPARQVIETGVYSSATKKGVVKARVEWFDFSAHCGRSELEETIKLVKRNASIVLMHGEEGAEQAIYRFALESGKRAYAPSAGEWLEIEL</sequence>
<evidence type="ECO:0000313" key="4">
    <source>
        <dbReference type="EMBL" id="HEB48430.1"/>
    </source>
</evidence>
<feature type="domain" description="Beta-Casp" evidence="3">
    <location>
        <begin position="230"/>
        <end position="340"/>
    </location>
</feature>
<evidence type="ECO:0000259" key="2">
    <source>
        <dbReference type="SMART" id="SM00849"/>
    </source>
</evidence>
<dbReference type="Pfam" id="PF12706">
    <property type="entry name" value="Lactamase_B_2"/>
    <property type="match status" value="1"/>
</dbReference>
<accession>A0A7C1PD15</accession>
<dbReference type="GO" id="GO:0004521">
    <property type="term" value="F:RNA endonuclease activity"/>
    <property type="evidence" value="ECO:0007669"/>
    <property type="project" value="TreeGrafter"/>
</dbReference>
<dbReference type="InterPro" id="IPR001279">
    <property type="entry name" value="Metallo-B-lactamas"/>
</dbReference>
<dbReference type="PANTHER" id="PTHR11203:SF52">
    <property type="entry name" value="MRNA 3-END PROCESSING FACTOR"/>
    <property type="match status" value="1"/>
</dbReference>
<comment type="caution">
    <text evidence="4">The sequence shown here is derived from an EMBL/GenBank/DDBJ whole genome shotgun (WGS) entry which is preliminary data.</text>
</comment>
<dbReference type="SMART" id="SM00849">
    <property type="entry name" value="Lactamase_B"/>
    <property type="match status" value="1"/>
</dbReference>
<keyword evidence="1 4" id="KW-0378">Hydrolase</keyword>
<dbReference type="InterPro" id="IPR050698">
    <property type="entry name" value="MBL"/>
</dbReference>
<name>A0A7C1PD15_THEPE</name>
<proteinExistence type="predicted"/>
<organism evidence="4">
    <name type="scientific">Thermofilum pendens</name>
    <dbReference type="NCBI Taxonomy" id="2269"/>
    <lineage>
        <taxon>Archaea</taxon>
        <taxon>Thermoproteota</taxon>
        <taxon>Thermoprotei</taxon>
        <taxon>Thermofilales</taxon>
        <taxon>Thermofilaceae</taxon>
        <taxon>Thermofilum</taxon>
    </lineage>
</organism>
<evidence type="ECO:0000256" key="1">
    <source>
        <dbReference type="ARBA" id="ARBA00022801"/>
    </source>
</evidence>
<dbReference type="EMBL" id="DSKP01000048">
    <property type="protein sequence ID" value="HEB48430.1"/>
    <property type="molecule type" value="Genomic_DNA"/>
</dbReference>
<dbReference type="InterPro" id="IPR022712">
    <property type="entry name" value="Beta_Casp"/>
</dbReference>
<dbReference type="PANTHER" id="PTHR11203">
    <property type="entry name" value="CLEAVAGE AND POLYADENYLATION SPECIFICITY FACTOR FAMILY MEMBER"/>
    <property type="match status" value="1"/>
</dbReference>
<dbReference type="Pfam" id="PF10996">
    <property type="entry name" value="Beta-Casp"/>
    <property type="match status" value="1"/>
</dbReference>
<dbReference type="SMART" id="SM01027">
    <property type="entry name" value="Beta-Casp"/>
    <property type="match status" value="1"/>
</dbReference>
<reference evidence="4" key="1">
    <citation type="journal article" date="2020" name="mSystems">
        <title>Genome- and Community-Level Interaction Insights into Carbon Utilization and Element Cycling Functions of Hydrothermarchaeota in Hydrothermal Sediment.</title>
        <authorList>
            <person name="Zhou Z."/>
            <person name="Liu Y."/>
            <person name="Xu W."/>
            <person name="Pan J."/>
            <person name="Luo Z.H."/>
            <person name="Li M."/>
        </authorList>
    </citation>
    <scope>NUCLEOTIDE SEQUENCE [LARGE SCALE GENOMIC DNA]</scope>
    <source>
        <strain evidence="4">SpSt-25</strain>
    </source>
</reference>
<protein>
    <submittedName>
        <fullName evidence="4">MBL fold metallo-hydrolase</fullName>
    </submittedName>
</protein>
<dbReference type="AlphaFoldDB" id="A0A7C1PD15"/>
<dbReference type="SUPFAM" id="SSF56281">
    <property type="entry name" value="Metallo-hydrolase/oxidoreductase"/>
    <property type="match status" value="1"/>
</dbReference>
<dbReference type="Gene3D" id="3.60.15.10">
    <property type="entry name" value="Ribonuclease Z/Hydroxyacylglutathione hydrolase-like"/>
    <property type="match status" value="1"/>
</dbReference>
<dbReference type="InterPro" id="IPR011108">
    <property type="entry name" value="RMMBL"/>
</dbReference>
<feature type="domain" description="Metallo-beta-lactamase" evidence="2">
    <location>
        <begin position="15"/>
        <end position="225"/>
    </location>
</feature>
<dbReference type="Pfam" id="PF07521">
    <property type="entry name" value="RMMBL"/>
    <property type="match status" value="1"/>
</dbReference>
<gene>
    <name evidence="4" type="ORF">ENP77_01360</name>
</gene>